<evidence type="ECO:0000256" key="1">
    <source>
        <dbReference type="ARBA" id="ARBA00004170"/>
    </source>
</evidence>
<keyword evidence="7" id="KW-0564">Palmitate</keyword>
<keyword evidence="5" id="KW-0488">Methylation</keyword>
<evidence type="ECO:0000259" key="12">
    <source>
        <dbReference type="SMART" id="SM01224"/>
    </source>
</evidence>
<keyword evidence="8" id="KW-0807">Transducer</keyword>
<organism evidence="13 14">
    <name type="scientific">Orbilia oligospora</name>
    <name type="common">Nematode-trapping fungus</name>
    <name type="synonym">Arthrobotrys oligospora</name>
    <dbReference type="NCBI Taxonomy" id="2813651"/>
    <lineage>
        <taxon>Eukaryota</taxon>
        <taxon>Fungi</taxon>
        <taxon>Dikarya</taxon>
        <taxon>Ascomycota</taxon>
        <taxon>Pezizomycotina</taxon>
        <taxon>Orbiliomycetes</taxon>
        <taxon>Orbiliales</taxon>
        <taxon>Orbiliaceae</taxon>
        <taxon>Orbilia</taxon>
    </lineage>
</organism>
<evidence type="ECO:0000256" key="6">
    <source>
        <dbReference type="ARBA" id="ARBA00023136"/>
    </source>
</evidence>
<dbReference type="InterPro" id="IPR036284">
    <property type="entry name" value="GGL_sf"/>
</dbReference>
<evidence type="ECO:0000256" key="8">
    <source>
        <dbReference type="ARBA" id="ARBA00023224"/>
    </source>
</evidence>
<dbReference type="GO" id="GO:0005834">
    <property type="term" value="C:heterotrimeric G-protein complex"/>
    <property type="evidence" value="ECO:0007669"/>
    <property type="project" value="TreeGrafter"/>
</dbReference>
<dbReference type="GO" id="GO:0031681">
    <property type="term" value="F:G-protein beta-subunit binding"/>
    <property type="evidence" value="ECO:0007669"/>
    <property type="project" value="InterPro"/>
</dbReference>
<proteinExistence type="inferred from homology"/>
<evidence type="ECO:0000256" key="5">
    <source>
        <dbReference type="ARBA" id="ARBA00022481"/>
    </source>
</evidence>
<comment type="subunit">
    <text evidence="3">G proteins are composed of 3 units, alpha, beta and gamma.</text>
</comment>
<feature type="domain" description="G protein gamma" evidence="12">
    <location>
        <begin position="21"/>
        <end position="92"/>
    </location>
</feature>
<sequence>MAVHNQAGAREPAREKKGSMQELKLRRLTELNARLREDLERPRVKVSEACSSMINYTKTTKDFMVPATWGQVSLSLSPTAKHKFHDSPFLTSRFSRNVTFPFATFGLTRHLAPAGWQRGGPVYPAK</sequence>
<comment type="similarity">
    <text evidence="2">Belongs to the G protein gamma family.</text>
</comment>
<dbReference type="PANTHER" id="PTHR28189">
    <property type="entry name" value="GUANINE NUCLEOTIDE-BINDING PROTEIN SUBUNIT GAMMA"/>
    <property type="match status" value="1"/>
</dbReference>
<dbReference type="Gene3D" id="4.10.260.10">
    <property type="entry name" value="Transducin (heterotrimeric G protein), gamma chain"/>
    <property type="match status" value="1"/>
</dbReference>
<dbReference type="AlphaFoldDB" id="A0A7C8UF83"/>
<dbReference type="GO" id="GO:0000750">
    <property type="term" value="P:pheromone-dependent signal transduction involved in conjugation with cellular fusion"/>
    <property type="evidence" value="ECO:0007669"/>
    <property type="project" value="InterPro"/>
</dbReference>
<dbReference type="InterPro" id="IPR015898">
    <property type="entry name" value="G-protein_gamma-like_dom"/>
</dbReference>
<comment type="subcellular location">
    <subcellularLocation>
        <location evidence="1">Membrane</location>
        <topology evidence="1">Peripheral membrane protein</topology>
    </subcellularLocation>
</comment>
<evidence type="ECO:0000256" key="3">
    <source>
        <dbReference type="ARBA" id="ARBA00011581"/>
    </source>
</evidence>
<dbReference type="InterPro" id="IPR041848">
    <property type="entry name" value="Ste18_fungal"/>
</dbReference>
<reference evidence="13 14" key="1">
    <citation type="submission" date="2019-06" db="EMBL/GenBank/DDBJ databases">
        <authorList>
            <person name="Palmer J.M."/>
        </authorList>
    </citation>
    <scope>NUCLEOTIDE SEQUENCE [LARGE SCALE GENOMIC DNA]</scope>
    <source>
        <strain evidence="13 14">TWF106</strain>
    </source>
</reference>
<evidence type="ECO:0000256" key="9">
    <source>
        <dbReference type="ARBA" id="ARBA00023288"/>
    </source>
</evidence>
<dbReference type="EMBL" id="WIWS01000245">
    <property type="protein sequence ID" value="KAF3195590.1"/>
    <property type="molecule type" value="Genomic_DNA"/>
</dbReference>
<dbReference type="SMART" id="SM01224">
    <property type="entry name" value="G_gamma"/>
    <property type="match status" value="1"/>
</dbReference>
<evidence type="ECO:0000313" key="13">
    <source>
        <dbReference type="EMBL" id="KAF3195590.1"/>
    </source>
</evidence>
<keyword evidence="9" id="KW-0449">Lipoprotein</keyword>
<feature type="region of interest" description="Disordered" evidence="11">
    <location>
        <begin position="1"/>
        <end position="22"/>
    </location>
</feature>
<accession>A0A7C8UF83</accession>
<dbReference type="SUPFAM" id="SSF48670">
    <property type="entry name" value="Transducin (heterotrimeric G protein), gamma chain"/>
    <property type="match status" value="1"/>
</dbReference>
<name>A0A7C8UF83_ORBOL</name>
<dbReference type="FunFam" id="4.10.260.10:FF:000003">
    <property type="entry name" value="G-protein complex gamma subunit Ste18/GpgA"/>
    <property type="match status" value="1"/>
</dbReference>
<protein>
    <recommendedName>
        <fullName evidence="4">Guanine nucleotide-binding protein subunit gamma</fullName>
    </recommendedName>
</protein>
<keyword evidence="6" id="KW-0472">Membrane</keyword>
<dbReference type="GO" id="GO:0007186">
    <property type="term" value="P:G protein-coupled receptor signaling pathway"/>
    <property type="evidence" value="ECO:0007669"/>
    <property type="project" value="InterPro"/>
</dbReference>
<evidence type="ECO:0000256" key="2">
    <source>
        <dbReference type="ARBA" id="ARBA00007431"/>
    </source>
</evidence>
<evidence type="ECO:0000256" key="10">
    <source>
        <dbReference type="ARBA" id="ARBA00023289"/>
    </source>
</evidence>
<evidence type="ECO:0000256" key="11">
    <source>
        <dbReference type="SAM" id="MobiDB-lite"/>
    </source>
</evidence>
<evidence type="ECO:0000313" key="14">
    <source>
        <dbReference type="Proteomes" id="UP000472727"/>
    </source>
</evidence>
<keyword evidence="10" id="KW-0636">Prenylation</keyword>
<dbReference type="Pfam" id="PF00631">
    <property type="entry name" value="G-gamma"/>
    <property type="match status" value="1"/>
</dbReference>
<feature type="compositionally biased region" description="Basic and acidic residues" evidence="11">
    <location>
        <begin position="11"/>
        <end position="22"/>
    </location>
</feature>
<evidence type="ECO:0000256" key="7">
    <source>
        <dbReference type="ARBA" id="ARBA00023139"/>
    </source>
</evidence>
<dbReference type="Proteomes" id="UP000472727">
    <property type="component" value="Unassembled WGS sequence"/>
</dbReference>
<evidence type="ECO:0000256" key="4">
    <source>
        <dbReference type="ARBA" id="ARBA00016111"/>
    </source>
</evidence>
<dbReference type="PANTHER" id="PTHR28189:SF1">
    <property type="entry name" value="GUANINE NUCLEOTIDE-BINDING PROTEIN SUBUNIT GAMMA"/>
    <property type="match status" value="1"/>
</dbReference>
<comment type="caution">
    <text evidence="13">The sequence shown here is derived from an EMBL/GenBank/DDBJ whole genome shotgun (WGS) entry which is preliminary data.</text>
</comment>
<gene>
    <name evidence="13" type="ORF">TWF106_005403</name>
</gene>